<dbReference type="AlphaFoldDB" id="A0A1F5SQE5"/>
<gene>
    <name evidence="1" type="ORF">A2242_00780</name>
</gene>
<dbReference type="EMBL" id="MFGC01000004">
    <property type="protein sequence ID" value="OGF28902.1"/>
    <property type="molecule type" value="Genomic_DNA"/>
</dbReference>
<organism evidence="1 2">
    <name type="scientific">Candidatus Falkowbacteria bacterium RIFOXYA2_FULL_47_9</name>
    <dbReference type="NCBI Taxonomy" id="1797995"/>
    <lineage>
        <taxon>Bacteria</taxon>
        <taxon>Candidatus Falkowiibacteriota</taxon>
    </lineage>
</organism>
<accession>A0A1F5SQE5</accession>
<comment type="caution">
    <text evidence="1">The sequence shown here is derived from an EMBL/GenBank/DDBJ whole genome shotgun (WGS) entry which is preliminary data.</text>
</comment>
<evidence type="ECO:0000313" key="2">
    <source>
        <dbReference type="Proteomes" id="UP000178925"/>
    </source>
</evidence>
<protein>
    <submittedName>
        <fullName evidence="1">Uncharacterized protein</fullName>
    </submittedName>
</protein>
<reference evidence="1 2" key="1">
    <citation type="journal article" date="2016" name="Nat. Commun.">
        <title>Thousands of microbial genomes shed light on interconnected biogeochemical processes in an aquifer system.</title>
        <authorList>
            <person name="Anantharaman K."/>
            <person name="Brown C.T."/>
            <person name="Hug L.A."/>
            <person name="Sharon I."/>
            <person name="Castelle C.J."/>
            <person name="Probst A.J."/>
            <person name="Thomas B.C."/>
            <person name="Singh A."/>
            <person name="Wilkins M.J."/>
            <person name="Karaoz U."/>
            <person name="Brodie E.L."/>
            <person name="Williams K.H."/>
            <person name="Hubbard S.S."/>
            <person name="Banfield J.F."/>
        </authorList>
    </citation>
    <scope>NUCLEOTIDE SEQUENCE [LARGE SCALE GENOMIC DNA]</scope>
</reference>
<proteinExistence type="predicted"/>
<sequence>MHNPFGQRVAREMPCAVASRIWLNFVPAQIVADGLDAITFNVRIQLAQLFWASGIGIVRAVVSDVKVKF</sequence>
<dbReference type="Proteomes" id="UP000178925">
    <property type="component" value="Unassembled WGS sequence"/>
</dbReference>
<evidence type="ECO:0000313" key="1">
    <source>
        <dbReference type="EMBL" id="OGF28902.1"/>
    </source>
</evidence>
<name>A0A1F5SQE5_9BACT</name>